<dbReference type="PANTHER" id="PTHR31836:SF28">
    <property type="entry name" value="SRCR DOMAIN-CONTAINING PROTEIN-RELATED"/>
    <property type="match status" value="1"/>
</dbReference>
<evidence type="ECO:0008006" key="5">
    <source>
        <dbReference type="Google" id="ProtNLM"/>
    </source>
</evidence>
<sequence length="142" mass="15858">MNFKAIALASLAALVAAAPTNEQPVNETAPVSKRSDDTYNNIATWYNAETGNRGACGDWLSNNDRFVAVSYDNPIPCGQWVGFNVNGVTSYGKVVDKCPSCAWNHYDMSLTLFQDFDQLYKGEIYDIWSWHVDSWVDPSTLF</sequence>
<comment type="caution">
    <text evidence="3">The sequence shown here is derived from an EMBL/GenBank/DDBJ whole genome shotgun (WGS) entry which is preliminary data.</text>
</comment>
<evidence type="ECO:0000313" key="3">
    <source>
        <dbReference type="EMBL" id="TIB36632.1"/>
    </source>
</evidence>
<keyword evidence="1 2" id="KW-0732">Signal</keyword>
<dbReference type="InterPro" id="IPR036908">
    <property type="entry name" value="RlpA-like_sf"/>
</dbReference>
<evidence type="ECO:0000256" key="2">
    <source>
        <dbReference type="SAM" id="SignalP"/>
    </source>
</evidence>
<reference evidence="3 4" key="1">
    <citation type="submission" date="2019-03" db="EMBL/GenBank/DDBJ databases">
        <title>Sequencing 23 genomes of Wallemia ichthyophaga.</title>
        <authorList>
            <person name="Gostincar C."/>
        </authorList>
    </citation>
    <scope>NUCLEOTIDE SEQUENCE [LARGE SCALE GENOMIC DNA]</scope>
    <source>
        <strain evidence="3 4">EXF-6200</strain>
    </source>
</reference>
<dbReference type="PANTHER" id="PTHR31836">
    <property type="match status" value="1"/>
</dbReference>
<evidence type="ECO:0000313" key="4">
    <source>
        <dbReference type="Proteomes" id="UP000310689"/>
    </source>
</evidence>
<dbReference type="EMBL" id="SPOI01000121">
    <property type="protein sequence ID" value="TIB36632.1"/>
    <property type="molecule type" value="Genomic_DNA"/>
</dbReference>
<protein>
    <recommendedName>
        <fullName evidence="5">RlpA-like protein double-psi beta-barrel domain-containing protein</fullName>
    </recommendedName>
</protein>
<dbReference type="CDD" id="cd22191">
    <property type="entry name" value="DPBB_RlpA_EXP_N-like"/>
    <property type="match status" value="1"/>
</dbReference>
<gene>
    <name evidence="3" type="ORF">E3P86_02424</name>
</gene>
<organism evidence="3 4">
    <name type="scientific">Wallemia ichthyophaga</name>
    <dbReference type="NCBI Taxonomy" id="245174"/>
    <lineage>
        <taxon>Eukaryota</taxon>
        <taxon>Fungi</taxon>
        <taxon>Dikarya</taxon>
        <taxon>Basidiomycota</taxon>
        <taxon>Wallemiomycotina</taxon>
        <taxon>Wallemiomycetes</taxon>
        <taxon>Wallemiales</taxon>
        <taxon>Wallemiaceae</taxon>
        <taxon>Wallemia</taxon>
    </lineage>
</organism>
<feature type="signal peptide" evidence="2">
    <location>
        <begin position="1"/>
        <end position="17"/>
    </location>
</feature>
<dbReference type="AlphaFoldDB" id="A0A4T0J5H4"/>
<dbReference type="SUPFAM" id="SSF50685">
    <property type="entry name" value="Barwin-like endoglucanases"/>
    <property type="match status" value="1"/>
</dbReference>
<evidence type="ECO:0000256" key="1">
    <source>
        <dbReference type="ARBA" id="ARBA00022729"/>
    </source>
</evidence>
<accession>A0A4T0J5H4</accession>
<dbReference type="Proteomes" id="UP000310689">
    <property type="component" value="Unassembled WGS sequence"/>
</dbReference>
<feature type="chain" id="PRO_5020787305" description="RlpA-like protein double-psi beta-barrel domain-containing protein" evidence="2">
    <location>
        <begin position="18"/>
        <end position="142"/>
    </location>
</feature>
<dbReference type="InterPro" id="IPR051477">
    <property type="entry name" value="Expansin_CellWall"/>
</dbReference>
<dbReference type="Gene3D" id="2.40.40.10">
    <property type="entry name" value="RlpA-like domain"/>
    <property type="match status" value="1"/>
</dbReference>
<proteinExistence type="predicted"/>
<name>A0A4T0J5H4_WALIC</name>